<dbReference type="PANTHER" id="PTHR23112:SF0">
    <property type="entry name" value="TRANSMEMBRANE PROTEIN 116"/>
    <property type="match status" value="1"/>
</dbReference>
<feature type="transmembrane region" description="Helical" evidence="6">
    <location>
        <begin position="20"/>
        <end position="41"/>
    </location>
</feature>
<comment type="caution">
    <text evidence="7">The sequence shown here is derived from an EMBL/GenBank/DDBJ whole genome shotgun (WGS) entry which is preliminary data.</text>
</comment>
<feature type="transmembrane region" description="Helical" evidence="6">
    <location>
        <begin position="129"/>
        <end position="148"/>
    </location>
</feature>
<evidence type="ECO:0000256" key="4">
    <source>
        <dbReference type="ARBA" id="ARBA00023136"/>
    </source>
</evidence>
<evidence type="ECO:0000256" key="6">
    <source>
        <dbReference type="SAM" id="Phobius"/>
    </source>
</evidence>
<feature type="compositionally biased region" description="Low complexity" evidence="5">
    <location>
        <begin position="344"/>
        <end position="360"/>
    </location>
</feature>
<feature type="transmembrane region" description="Helical" evidence="6">
    <location>
        <begin position="53"/>
        <end position="73"/>
    </location>
</feature>
<evidence type="ECO:0000256" key="5">
    <source>
        <dbReference type="SAM" id="MobiDB-lite"/>
    </source>
</evidence>
<dbReference type="Gene3D" id="1.20.1070.10">
    <property type="entry name" value="Rhodopsin 7-helix transmembrane proteins"/>
    <property type="match status" value="1"/>
</dbReference>
<dbReference type="GO" id="GO:0005886">
    <property type="term" value="C:plasma membrane"/>
    <property type="evidence" value="ECO:0007669"/>
    <property type="project" value="TreeGrafter"/>
</dbReference>
<dbReference type="GO" id="GO:0007189">
    <property type="term" value="P:adenylate cyclase-activating G protein-coupled receptor signaling pathway"/>
    <property type="evidence" value="ECO:0007669"/>
    <property type="project" value="TreeGrafter"/>
</dbReference>
<dbReference type="PANTHER" id="PTHR23112">
    <property type="entry name" value="G PROTEIN-COUPLED RECEPTOR 157-RELATED"/>
    <property type="match status" value="1"/>
</dbReference>
<feature type="transmembrane region" description="Helical" evidence="6">
    <location>
        <begin position="241"/>
        <end position="261"/>
    </location>
</feature>
<keyword evidence="2 6" id="KW-0812">Transmembrane</keyword>
<feature type="compositionally biased region" description="Basic and acidic residues" evidence="5">
    <location>
        <begin position="396"/>
        <end position="405"/>
    </location>
</feature>
<sequence>MFGRLEPLVNASTLHRGLILGILIPGIVLSAMVLIAFAYTAWQCRSRPHLHRVSFRLLIYATVSNFILSVTLIPTETLMTGPISAAACTFAVFASNTSLLFSAGIYFCMALNLQLVLVHGVNGLKMEKYYVIGSSLLVAVCNIVPLAAGQLGPYNGTCWYNNPDPATYMRWVVGTLTFWIFLMASSELVCFFILISYMIRRQMSVKRMRAGISAEMSTLQYAAYSAAPILQFRGIILRITLYPLLSCALNFSSSILALYLANHLGNTELNFQLGVLDLCIFNARPFLYAVLAATDPSLIRAVSALRQPPIAGRRGTRHGAGSQLRSQSPRSSTPFSGTLTLVDGSKAGSESESASRARQSVDALERPQQADPGIHNTHTHRDSEQGTVPDSSVPQNREDSIEFQI</sequence>
<protein>
    <recommendedName>
        <fullName evidence="9">G-protein coupled receptors family 2 profile 2 domain-containing protein</fullName>
    </recommendedName>
</protein>
<dbReference type="EMBL" id="JARIHO010000049">
    <property type="protein sequence ID" value="KAJ7321845.1"/>
    <property type="molecule type" value="Genomic_DNA"/>
</dbReference>
<evidence type="ECO:0000256" key="1">
    <source>
        <dbReference type="ARBA" id="ARBA00004141"/>
    </source>
</evidence>
<evidence type="ECO:0000256" key="2">
    <source>
        <dbReference type="ARBA" id="ARBA00022692"/>
    </source>
</evidence>
<evidence type="ECO:0000313" key="8">
    <source>
        <dbReference type="Proteomes" id="UP001218218"/>
    </source>
</evidence>
<evidence type="ECO:0008006" key="9">
    <source>
        <dbReference type="Google" id="ProtNLM"/>
    </source>
</evidence>
<proteinExistence type="predicted"/>
<organism evidence="7 8">
    <name type="scientific">Mycena albidolilacea</name>
    <dbReference type="NCBI Taxonomy" id="1033008"/>
    <lineage>
        <taxon>Eukaryota</taxon>
        <taxon>Fungi</taxon>
        <taxon>Dikarya</taxon>
        <taxon>Basidiomycota</taxon>
        <taxon>Agaricomycotina</taxon>
        <taxon>Agaricomycetes</taxon>
        <taxon>Agaricomycetidae</taxon>
        <taxon>Agaricales</taxon>
        <taxon>Marasmiineae</taxon>
        <taxon>Mycenaceae</taxon>
        <taxon>Mycena</taxon>
    </lineage>
</organism>
<name>A0AAD6ZGU3_9AGAR</name>
<keyword evidence="3 6" id="KW-1133">Transmembrane helix</keyword>
<keyword evidence="8" id="KW-1185">Reference proteome</keyword>
<comment type="subcellular location">
    <subcellularLocation>
        <location evidence="1">Membrane</location>
        <topology evidence="1">Multi-pass membrane protein</topology>
    </subcellularLocation>
</comment>
<dbReference type="GO" id="GO:0004930">
    <property type="term" value="F:G protein-coupled receptor activity"/>
    <property type="evidence" value="ECO:0007669"/>
    <property type="project" value="TreeGrafter"/>
</dbReference>
<evidence type="ECO:0000256" key="3">
    <source>
        <dbReference type="ARBA" id="ARBA00022989"/>
    </source>
</evidence>
<evidence type="ECO:0000313" key="7">
    <source>
        <dbReference type="EMBL" id="KAJ7321845.1"/>
    </source>
</evidence>
<dbReference type="SUPFAM" id="SSF81321">
    <property type="entry name" value="Family A G protein-coupled receptor-like"/>
    <property type="match status" value="1"/>
</dbReference>
<feature type="transmembrane region" description="Helical" evidence="6">
    <location>
        <begin position="168"/>
        <end position="199"/>
    </location>
</feature>
<keyword evidence="4 6" id="KW-0472">Membrane</keyword>
<dbReference type="Proteomes" id="UP001218218">
    <property type="component" value="Unassembled WGS sequence"/>
</dbReference>
<feature type="compositionally biased region" description="Polar residues" evidence="5">
    <location>
        <begin position="385"/>
        <end position="395"/>
    </location>
</feature>
<reference evidence="7" key="1">
    <citation type="submission" date="2023-03" db="EMBL/GenBank/DDBJ databases">
        <title>Massive genome expansion in bonnet fungi (Mycena s.s.) driven by repeated elements and novel gene families across ecological guilds.</title>
        <authorList>
            <consortium name="Lawrence Berkeley National Laboratory"/>
            <person name="Harder C.B."/>
            <person name="Miyauchi S."/>
            <person name="Viragh M."/>
            <person name="Kuo A."/>
            <person name="Thoen E."/>
            <person name="Andreopoulos B."/>
            <person name="Lu D."/>
            <person name="Skrede I."/>
            <person name="Drula E."/>
            <person name="Henrissat B."/>
            <person name="Morin E."/>
            <person name="Kohler A."/>
            <person name="Barry K."/>
            <person name="LaButti K."/>
            <person name="Morin E."/>
            <person name="Salamov A."/>
            <person name="Lipzen A."/>
            <person name="Mereny Z."/>
            <person name="Hegedus B."/>
            <person name="Baldrian P."/>
            <person name="Stursova M."/>
            <person name="Weitz H."/>
            <person name="Taylor A."/>
            <person name="Grigoriev I.V."/>
            <person name="Nagy L.G."/>
            <person name="Martin F."/>
            <person name="Kauserud H."/>
        </authorList>
    </citation>
    <scope>NUCLEOTIDE SEQUENCE</scope>
    <source>
        <strain evidence="7">CBHHK002</strain>
    </source>
</reference>
<gene>
    <name evidence="7" type="ORF">DFH08DRAFT_356236</name>
</gene>
<accession>A0AAD6ZGU3</accession>
<feature type="compositionally biased region" description="Polar residues" evidence="5">
    <location>
        <begin position="323"/>
        <end position="339"/>
    </location>
</feature>
<feature type="region of interest" description="Disordered" evidence="5">
    <location>
        <begin position="310"/>
        <end position="405"/>
    </location>
</feature>
<feature type="transmembrane region" description="Helical" evidence="6">
    <location>
        <begin position="93"/>
        <end position="117"/>
    </location>
</feature>
<dbReference type="AlphaFoldDB" id="A0AAD6ZGU3"/>